<comment type="caution">
    <text evidence="1">The sequence shown here is derived from an EMBL/GenBank/DDBJ whole genome shotgun (WGS) entry which is preliminary data.</text>
</comment>
<dbReference type="AlphaFoldDB" id="A0A4V2UJ46"/>
<evidence type="ECO:0000313" key="1">
    <source>
        <dbReference type="EMBL" id="TCS38640.1"/>
    </source>
</evidence>
<accession>A0A4V2UJ46</accession>
<dbReference type="EMBL" id="SLZQ01000002">
    <property type="protein sequence ID" value="TCS38640.1"/>
    <property type="molecule type" value="Genomic_DNA"/>
</dbReference>
<sequence length="264" mass="26768">MVNIKPYFSVGAATLTMCLAGCGGGDSTAGGEFINATSTSSTATTATPEGLYAGIASNGRYFNTLVLENNQYYILYGGVAGDSFGVAGLITGTGQSVNGSFTSADAREFPALGVPILGTLSGSYVSGASFSAVLTTRGTAVTYAGTSSALATYAYHTRARLEDIAGVWNLFTAAGIPATLTISSTGTYTGTSAGCDFSGTFTPRASGKNVFDVTIRFGPSPCLLADQVATGHAVSYLLRDGKRQLLVAGSDVTRSVATVLAGLR</sequence>
<reference evidence="1 2" key="1">
    <citation type="submission" date="2019-03" db="EMBL/GenBank/DDBJ databases">
        <title>Genomic Encyclopedia of Type Strains, Phase IV (KMG-IV): sequencing the most valuable type-strain genomes for metagenomic binning, comparative biology and taxonomic classification.</title>
        <authorList>
            <person name="Goeker M."/>
        </authorList>
    </citation>
    <scope>NUCLEOTIDE SEQUENCE [LARGE SCALE GENOMIC DNA]</scope>
    <source>
        <strain evidence="1 2">DSM 7445</strain>
    </source>
</reference>
<dbReference type="OrthoDB" id="9791183at2"/>
<dbReference type="RefSeq" id="WP_132257693.1">
    <property type="nucleotide sequence ID" value="NZ_SLZQ01000002.1"/>
</dbReference>
<dbReference type="Proteomes" id="UP000295382">
    <property type="component" value="Unassembled WGS sequence"/>
</dbReference>
<gene>
    <name evidence="1" type="ORF">EDC30_102379</name>
</gene>
<protein>
    <submittedName>
        <fullName evidence="1">Uncharacterized protein</fullName>
    </submittedName>
</protein>
<keyword evidence="2" id="KW-1185">Reference proteome</keyword>
<organism evidence="1 2">
    <name type="scientific">Paucimonas lemoignei</name>
    <name type="common">Pseudomonas lemoignei</name>
    <dbReference type="NCBI Taxonomy" id="29443"/>
    <lineage>
        <taxon>Bacteria</taxon>
        <taxon>Pseudomonadati</taxon>
        <taxon>Pseudomonadota</taxon>
        <taxon>Betaproteobacteria</taxon>
        <taxon>Burkholderiales</taxon>
        <taxon>Burkholderiaceae</taxon>
        <taxon>Paucimonas</taxon>
    </lineage>
</organism>
<name>A0A4V2UJ46_PAULE</name>
<evidence type="ECO:0000313" key="2">
    <source>
        <dbReference type="Proteomes" id="UP000295382"/>
    </source>
</evidence>
<proteinExistence type="predicted"/>